<name>A0ABU7M933_9ACTN</name>
<dbReference type="InterPro" id="IPR003399">
    <property type="entry name" value="Mce/MlaD"/>
</dbReference>
<reference evidence="2 3" key="1">
    <citation type="submission" date="2024-01" db="EMBL/GenBank/DDBJ databases">
        <title>Draft genome sequence of Gordonia sp. LSe1-13.</title>
        <authorList>
            <person name="Suphannarot A."/>
            <person name="Mingma R."/>
        </authorList>
    </citation>
    <scope>NUCLEOTIDE SEQUENCE [LARGE SCALE GENOMIC DNA]</scope>
    <source>
        <strain evidence="2 3">LSe1-13</strain>
    </source>
</reference>
<feature type="domain" description="Mce/MlaD" evidence="1">
    <location>
        <begin position="42"/>
        <end position="112"/>
    </location>
</feature>
<dbReference type="InterPro" id="IPR052336">
    <property type="entry name" value="MlaD_Phospholipid_Transporter"/>
</dbReference>
<dbReference type="PANTHER" id="PTHR33371">
    <property type="entry name" value="INTERMEMBRANE PHOSPHOLIPID TRANSPORT SYSTEM BINDING PROTEIN MLAD-RELATED"/>
    <property type="match status" value="1"/>
</dbReference>
<dbReference type="EMBL" id="JAZDUF010000001">
    <property type="protein sequence ID" value="MEE3849629.1"/>
    <property type="molecule type" value="Genomic_DNA"/>
</dbReference>
<gene>
    <name evidence="2" type="ORF">VZC37_04760</name>
</gene>
<dbReference type="Proteomes" id="UP001347146">
    <property type="component" value="Unassembled WGS sequence"/>
</dbReference>
<dbReference type="Pfam" id="PF02470">
    <property type="entry name" value="MlaD"/>
    <property type="match status" value="1"/>
</dbReference>
<evidence type="ECO:0000313" key="2">
    <source>
        <dbReference type="EMBL" id="MEE3849629.1"/>
    </source>
</evidence>
<keyword evidence="3" id="KW-1185">Reference proteome</keyword>
<comment type="caution">
    <text evidence="2">The sequence shown here is derived from an EMBL/GenBank/DDBJ whole genome shotgun (WGS) entry which is preliminary data.</text>
</comment>
<organism evidence="2 3">
    <name type="scientific">Gordonia sesuvii</name>
    <dbReference type="NCBI Taxonomy" id="3116777"/>
    <lineage>
        <taxon>Bacteria</taxon>
        <taxon>Bacillati</taxon>
        <taxon>Actinomycetota</taxon>
        <taxon>Actinomycetes</taxon>
        <taxon>Mycobacteriales</taxon>
        <taxon>Gordoniaceae</taxon>
        <taxon>Gordonia</taxon>
    </lineage>
</organism>
<sequence length="364" mass="38446">MLTGPRNLLSRRTVAVATVAVVGALAVSGYTFTLRPADMHSYCALMPDSIGLYEKNHVSVLGMPIGAVTSIRPEGTAVRIDFEIDADRRLPTDVGATTVARTLMADRELTLIGNEPAMDAPTWDSQRCITKTATPKSISETLAAFSELSEELNGDPRTQDLSRALAEMEKGTSGTGDDINRIILGLGRALDSPDAAIGRLGNILTDVSDLSDSVAGGWADIKKLLTRFPATMVGVNQFIIGPSVETIARLRYVLPMFNDITTMFGGRIVHSLEANANLPQLINAQVGSLREAIGMIPVFDAAFRSVTDPDTGAAALTYAAPAAPVPSAVGAEICRSLGRAEQPDCTTPAPLTTLIPLLLGSEQS</sequence>
<evidence type="ECO:0000313" key="3">
    <source>
        <dbReference type="Proteomes" id="UP001347146"/>
    </source>
</evidence>
<evidence type="ECO:0000259" key="1">
    <source>
        <dbReference type="Pfam" id="PF02470"/>
    </source>
</evidence>
<dbReference type="PANTHER" id="PTHR33371:SF16">
    <property type="entry name" value="MCE-FAMILY PROTEIN MCE3F"/>
    <property type="match status" value="1"/>
</dbReference>
<dbReference type="RefSeq" id="WP_330431255.1">
    <property type="nucleotide sequence ID" value="NZ_JAZDUF010000001.1"/>
</dbReference>
<protein>
    <submittedName>
        <fullName evidence="2">MlaD family protein</fullName>
    </submittedName>
</protein>
<proteinExistence type="predicted"/>
<accession>A0ABU7M933</accession>